<dbReference type="Pfam" id="PF10825">
    <property type="entry name" value="DUF2752"/>
    <property type="match status" value="1"/>
</dbReference>
<sequence>MKNIKVIEYIKFGLAMVVLYAFFSLVGIGCPIKFLTGISCPGCGMTRAWIRLLHLDIKGAFYYHPLFFVPAIYVFIFLFKEKIPNKIYKILIGIAVVLFITVYIFRVLNPDGTVISINIKNGFIYKIFKLI</sequence>
<dbReference type="EMBL" id="CP096983">
    <property type="protein sequence ID" value="URZ10547.1"/>
    <property type="molecule type" value="Genomic_DNA"/>
</dbReference>
<protein>
    <submittedName>
        <fullName evidence="1">Uncharacterized protein</fullName>
    </submittedName>
</protein>
<dbReference type="PROSITE" id="PS51257">
    <property type="entry name" value="PROKAR_LIPOPROTEIN"/>
    <property type="match status" value="1"/>
</dbReference>
<dbReference type="RefSeq" id="WP_077834087.1">
    <property type="nucleotide sequence ID" value="NZ_CP096983.1"/>
</dbReference>
<dbReference type="AlphaFoldDB" id="A0A1S8M830"/>
<dbReference type="STRING" id="84029.CROST_07310"/>
<keyword evidence="2" id="KW-1185">Reference proteome</keyword>
<dbReference type="KEGG" id="crw:CROST_012570"/>
<gene>
    <name evidence="1" type="ORF">CROST_012570</name>
</gene>
<organism evidence="1 2">
    <name type="scientific">Clostridium felsineum</name>
    <dbReference type="NCBI Taxonomy" id="36839"/>
    <lineage>
        <taxon>Bacteria</taxon>
        <taxon>Bacillati</taxon>
        <taxon>Bacillota</taxon>
        <taxon>Clostridia</taxon>
        <taxon>Eubacteriales</taxon>
        <taxon>Clostridiaceae</taxon>
        <taxon>Clostridium</taxon>
    </lineage>
</organism>
<dbReference type="Proteomes" id="UP000190951">
    <property type="component" value="Chromosome"/>
</dbReference>
<accession>A0A1S8M830</accession>
<reference evidence="1 2" key="1">
    <citation type="submission" date="2022-04" db="EMBL/GenBank/DDBJ databases">
        <title>Genome sequence of C. roseum typestrain.</title>
        <authorList>
            <person name="Poehlein A."/>
            <person name="Schoch T."/>
            <person name="Duerre P."/>
            <person name="Daniel R."/>
        </authorList>
    </citation>
    <scope>NUCLEOTIDE SEQUENCE [LARGE SCALE GENOMIC DNA]</scope>
    <source>
        <strain evidence="1 2">DSM 7320</strain>
    </source>
</reference>
<proteinExistence type="predicted"/>
<evidence type="ECO:0000313" key="1">
    <source>
        <dbReference type="EMBL" id="URZ10547.1"/>
    </source>
</evidence>
<dbReference type="InterPro" id="IPR021215">
    <property type="entry name" value="DUF2752"/>
</dbReference>
<name>A0A1S8M830_9CLOT</name>
<evidence type="ECO:0000313" key="2">
    <source>
        <dbReference type="Proteomes" id="UP000190951"/>
    </source>
</evidence>